<evidence type="ECO:0000259" key="4">
    <source>
        <dbReference type="Pfam" id="PF25171"/>
    </source>
</evidence>
<name>A0A1Z5K6E6_FISSO</name>
<feature type="region of interest" description="Disordered" evidence="2">
    <location>
        <begin position="970"/>
        <end position="998"/>
    </location>
</feature>
<dbReference type="OrthoDB" id="10250769at2759"/>
<proteinExistence type="predicted"/>
<feature type="region of interest" description="Disordered" evidence="2">
    <location>
        <begin position="179"/>
        <end position="200"/>
    </location>
</feature>
<dbReference type="Pfam" id="PF25168">
    <property type="entry name" value="Beta-prop_WDR36-Utp21_2nd"/>
    <property type="match status" value="2"/>
</dbReference>
<dbReference type="EMBL" id="BDSP01000168">
    <property type="protein sequence ID" value="GAX21518.1"/>
    <property type="molecule type" value="Genomic_DNA"/>
</dbReference>
<dbReference type="SMART" id="SM00320">
    <property type="entry name" value="WD40"/>
    <property type="match status" value="7"/>
</dbReference>
<dbReference type="PROSITE" id="PS50294">
    <property type="entry name" value="WD_REPEATS_REGION"/>
    <property type="match status" value="1"/>
</dbReference>
<dbReference type="PROSITE" id="PS50082">
    <property type="entry name" value="WD_REPEATS_2"/>
    <property type="match status" value="1"/>
</dbReference>
<dbReference type="SUPFAM" id="SSF50978">
    <property type="entry name" value="WD40 repeat-like"/>
    <property type="match status" value="1"/>
</dbReference>
<dbReference type="PANTHER" id="PTHR22840:SF12">
    <property type="entry name" value="WD REPEAT-CONTAINING PROTEIN 36"/>
    <property type="match status" value="1"/>
</dbReference>
<dbReference type="PANTHER" id="PTHR22840">
    <property type="entry name" value="WD REPEAT-CONTAINING PROTEIN 36"/>
    <property type="match status" value="1"/>
</dbReference>
<feature type="region of interest" description="Disordered" evidence="2">
    <location>
        <begin position="1"/>
        <end position="42"/>
    </location>
</feature>
<dbReference type="InterPro" id="IPR001680">
    <property type="entry name" value="WD40_rpt"/>
</dbReference>
<organism evidence="5 6">
    <name type="scientific">Fistulifera solaris</name>
    <name type="common">Oleaginous diatom</name>
    <dbReference type="NCBI Taxonomy" id="1519565"/>
    <lineage>
        <taxon>Eukaryota</taxon>
        <taxon>Sar</taxon>
        <taxon>Stramenopiles</taxon>
        <taxon>Ochrophyta</taxon>
        <taxon>Bacillariophyta</taxon>
        <taxon>Bacillariophyceae</taxon>
        <taxon>Bacillariophycidae</taxon>
        <taxon>Naviculales</taxon>
        <taxon>Naviculaceae</taxon>
        <taxon>Fistulifera</taxon>
    </lineage>
</organism>
<gene>
    <name evidence="5" type="ORF">FisN_4Hh583</name>
</gene>
<accession>A0A1Z5K6E6</accession>
<feature type="domain" description="WDR36/Utp21 N-terminal" evidence="4">
    <location>
        <begin position="220"/>
        <end position="415"/>
    </location>
</feature>
<dbReference type="InterPro" id="IPR015943">
    <property type="entry name" value="WD40/YVTN_repeat-like_dom_sf"/>
</dbReference>
<reference evidence="5 6" key="1">
    <citation type="journal article" date="2015" name="Plant Cell">
        <title>Oil accumulation by the oleaginous diatom Fistulifera solaris as revealed by the genome and transcriptome.</title>
        <authorList>
            <person name="Tanaka T."/>
            <person name="Maeda Y."/>
            <person name="Veluchamy A."/>
            <person name="Tanaka M."/>
            <person name="Abida H."/>
            <person name="Marechal E."/>
            <person name="Bowler C."/>
            <person name="Muto M."/>
            <person name="Sunaga Y."/>
            <person name="Tanaka M."/>
            <person name="Yoshino T."/>
            <person name="Taniguchi T."/>
            <person name="Fukuda Y."/>
            <person name="Nemoto M."/>
            <person name="Matsumoto M."/>
            <person name="Wong P.S."/>
            <person name="Aburatani S."/>
            <person name="Fujibuchi W."/>
        </authorList>
    </citation>
    <scope>NUCLEOTIDE SEQUENCE [LARGE SCALE GENOMIC DNA]</scope>
    <source>
        <strain evidence="5 6">JPCC DA0580</strain>
    </source>
</reference>
<sequence length="1157" mass="126130">MSIEKRKAVAQPVISDSSDDDESSIDEVDTTLASPTKLSSPGSSRLFTPYRLVGLVSSGAGFSFIPHQNSQTSMICVPIEDRFQLMQTDKLQPVLMGQAVATPPITHNVADASMSITVVAHGKGSITLFQRTKAMATVSLGGKIEDLLHLGRMPVARAETGKDENAAIIVAILSNCKTQDNAHDSNSSSSSDDESVAGEDGRNLGGQVVVLVATRTILRIDRRIQLPEAFIPVVATHPSTYVNKIVVGGSQNGHSAMLLLNVRSKKVIHEFVCLRDTKCRSITTLQQSPAIDTIAVGTDQGLVHLVNLRHDKVLFSLSHFGHDSKTVTITSISFRDDASAVNYGIAPMAVGRSDGSITIWDLTPPEEPNAGRAILCTLDRVHAPGGVAKLQYMPQEPLLISSGTQSNAVLMHIFDNPDHSARLLRKRRGHTAPPCRINYLYGNGITANSVDGTDARSCQLLSSGGPDRTLRVFSTARSVLDKEYSQGAGLEKKARTLGLDSEAELLLPPVTAMALGEARRRDWGDLVTIHKNHAFAYVWSTRRGAQSGPLLRQPDWNISARKKAPPPECHATAVAISSCGNMVLVGTRGGTIYKYNIQSGLPRGSYPAEKEAVGPTRKKFISGDINRTMRVMQKEMKGNHRGSANLDKRQKDMENELKREKYIQEKIKQAAHVGFAVTGLAVDSVNKTVISVGSDSKLTLWNFATHAPHTKSPFILPSPATKLAHVRDSDLAAVAMEDMSVVLFDCTALSVVRRFAKHSGPVSDLDFSPDGRIMYTSSLDGTVRVYDVPTATCIDWLCFKAVPTSLTVSPTGEYIATTHDGKVGISVWSDRSYYQRVNTSGLALDKPFLMDEPTPISEDTGIIIAADDSNFSPSAGEAESVEDQEAGPVSAKEKGLITLSGLPPAHWKNLFHLELVKERNKPKEPPKKPPSAPFFLQWRGGEAIDMAPPASEQNQGETGKEAEDTWASAWTDDDEGQEIEVGAPTDKEGFKAPDSNKRRKVTHYRSQLASLLQDCSSKGSFQDVSDYIATCGPSAIDLALSSLCNGMHDLDEGLQLLVLAGQWLLEASQSRERCEAVNAYIHRFLHVHTEVIAQLDTYKRDDVNDDSHMNEERNVKEYDILLQVIGRLKKSQHEASLVIRTQMQHSLCLLRHLSRMT</sequence>
<keyword evidence="1" id="KW-0853">WD repeat</keyword>
<evidence type="ECO:0000256" key="1">
    <source>
        <dbReference type="PROSITE-ProRule" id="PRU00221"/>
    </source>
</evidence>
<dbReference type="GO" id="GO:0006364">
    <property type="term" value="P:rRNA processing"/>
    <property type="evidence" value="ECO:0007669"/>
    <property type="project" value="InterPro"/>
</dbReference>
<comment type="caution">
    <text evidence="5">The sequence shown here is derived from an EMBL/GenBank/DDBJ whole genome shotgun (WGS) entry which is preliminary data.</text>
</comment>
<dbReference type="InterPro" id="IPR059157">
    <property type="entry name" value="WDR36-Utp21_N"/>
</dbReference>
<dbReference type="Pfam" id="PF04192">
    <property type="entry name" value="Utp21"/>
    <property type="match status" value="1"/>
</dbReference>
<feature type="domain" description="WDR36/Utp21 C-terminal" evidence="3">
    <location>
        <begin position="894"/>
        <end position="1153"/>
    </location>
</feature>
<dbReference type="AlphaFoldDB" id="A0A1Z5K6E6"/>
<dbReference type="Gene3D" id="2.130.10.10">
    <property type="entry name" value="YVTN repeat-like/Quinoprotein amine dehydrogenase"/>
    <property type="match status" value="3"/>
</dbReference>
<dbReference type="Pfam" id="PF25171">
    <property type="entry name" value="Beta-prop_WDR36-Utp21_1st"/>
    <property type="match status" value="1"/>
</dbReference>
<dbReference type="Proteomes" id="UP000198406">
    <property type="component" value="Unassembled WGS sequence"/>
</dbReference>
<feature type="compositionally biased region" description="Polar residues" evidence="2">
    <location>
        <begin position="31"/>
        <end position="42"/>
    </location>
</feature>
<evidence type="ECO:0000313" key="5">
    <source>
        <dbReference type="EMBL" id="GAX21518.1"/>
    </source>
</evidence>
<protein>
    <submittedName>
        <fullName evidence="5">U3 small nucleolar RNA-associated protein 21</fullName>
    </submittedName>
</protein>
<evidence type="ECO:0000259" key="3">
    <source>
        <dbReference type="Pfam" id="PF04192"/>
    </source>
</evidence>
<keyword evidence="6" id="KW-1185">Reference proteome</keyword>
<evidence type="ECO:0000256" key="2">
    <source>
        <dbReference type="SAM" id="MobiDB-lite"/>
    </source>
</evidence>
<feature type="region of interest" description="Disordered" evidence="2">
    <location>
        <begin position="946"/>
        <end position="965"/>
    </location>
</feature>
<dbReference type="InterPro" id="IPR036322">
    <property type="entry name" value="WD40_repeat_dom_sf"/>
</dbReference>
<dbReference type="InterPro" id="IPR007319">
    <property type="entry name" value="WDR36/Utp21_C"/>
</dbReference>
<feature type="repeat" description="WD" evidence="1">
    <location>
        <begin position="755"/>
        <end position="788"/>
    </location>
</feature>
<dbReference type="InParanoid" id="A0A1Z5K6E6"/>
<dbReference type="GO" id="GO:0032040">
    <property type="term" value="C:small-subunit processome"/>
    <property type="evidence" value="ECO:0007669"/>
    <property type="project" value="InterPro"/>
</dbReference>
<dbReference type="GO" id="GO:0034388">
    <property type="term" value="C:Pwp2p-containing subcomplex of 90S preribosome"/>
    <property type="evidence" value="ECO:0007669"/>
    <property type="project" value="TreeGrafter"/>
</dbReference>
<evidence type="ECO:0000313" key="6">
    <source>
        <dbReference type="Proteomes" id="UP000198406"/>
    </source>
</evidence>
<feature type="region of interest" description="Disordered" evidence="2">
    <location>
        <begin position="868"/>
        <end position="892"/>
    </location>
</feature>
<feature type="compositionally biased region" description="Basic and acidic residues" evidence="2">
    <location>
        <begin position="985"/>
        <end position="996"/>
    </location>
</feature>
<feature type="compositionally biased region" description="Acidic residues" evidence="2">
    <location>
        <begin position="17"/>
        <end position="29"/>
    </location>
</feature>